<dbReference type="InterPro" id="IPR004017">
    <property type="entry name" value="Cys_rich_dom"/>
</dbReference>
<dbReference type="EMBL" id="LNQE01000065">
    <property type="protein sequence ID" value="KUG29592.1"/>
    <property type="molecule type" value="Genomic_DNA"/>
</dbReference>
<evidence type="ECO:0000259" key="1">
    <source>
        <dbReference type="Pfam" id="PF02754"/>
    </source>
</evidence>
<dbReference type="GO" id="GO:0005829">
    <property type="term" value="C:cytosol"/>
    <property type="evidence" value="ECO:0007669"/>
    <property type="project" value="TreeGrafter"/>
</dbReference>
<feature type="domain" description="Cysteine-rich" evidence="1">
    <location>
        <begin position="3"/>
        <end position="84"/>
    </location>
</feature>
<protein>
    <submittedName>
        <fullName evidence="2">Putative l-lactate dehydrogenase, fe-s oxidoreductase subunit ykge</fullName>
    </submittedName>
</protein>
<dbReference type="PANTHER" id="PTHR30296:SF0">
    <property type="entry name" value="LACTATE UTILIZATION PROTEIN A"/>
    <property type="match status" value="1"/>
</dbReference>
<dbReference type="Pfam" id="PF02754">
    <property type="entry name" value="CCG"/>
    <property type="match status" value="2"/>
</dbReference>
<dbReference type="PANTHER" id="PTHR30296">
    <property type="entry name" value="UNCHARACTERIZED PROTEIN YKGE"/>
    <property type="match status" value="1"/>
</dbReference>
<organism evidence="2">
    <name type="scientific">hydrocarbon metagenome</name>
    <dbReference type="NCBI Taxonomy" id="938273"/>
    <lineage>
        <taxon>unclassified sequences</taxon>
        <taxon>metagenomes</taxon>
        <taxon>ecological metagenomes</taxon>
    </lineage>
</organism>
<feature type="domain" description="Cysteine-rich" evidence="1">
    <location>
        <begin position="132"/>
        <end position="216"/>
    </location>
</feature>
<dbReference type="GO" id="GO:0016491">
    <property type="term" value="F:oxidoreductase activity"/>
    <property type="evidence" value="ECO:0007669"/>
    <property type="project" value="UniProtKB-ARBA"/>
</dbReference>
<proteinExistence type="predicted"/>
<name>A0A0W8G8V8_9ZZZZ</name>
<accession>A0A0W8G8V8</accession>
<evidence type="ECO:0000313" key="2">
    <source>
        <dbReference type="EMBL" id="KUG29592.1"/>
    </source>
</evidence>
<reference evidence="2" key="1">
    <citation type="journal article" date="2015" name="Proc. Natl. Acad. Sci. U.S.A.">
        <title>Networks of energetic and metabolic interactions define dynamics in microbial communities.</title>
        <authorList>
            <person name="Embree M."/>
            <person name="Liu J.K."/>
            <person name="Al-Bassam M.M."/>
            <person name="Zengler K."/>
        </authorList>
    </citation>
    <scope>NUCLEOTIDE SEQUENCE</scope>
</reference>
<dbReference type="AlphaFoldDB" id="A0A0W8G8V8"/>
<sequence length="256" mass="27058">MRVTLFIPCLVQDVMPEAGLACLHVLRAAGVDPVVPKGQTCCGQPLYKLGHTDRVRPLARRVIDLFSGCDAVVCPSGSCTHMIRRYPGLFPDDPATAARARSLAARTYEFTEFLVDILHVTDFGAHLPTSAVYHDSCQMGRTLNLHAQPRLLLSRVAGLTLVEPETPDACCGFGGPFSMRFPGVSEALTLDKIQAILDTRATTVICAEPSCLLNIKGALAHNHTPLQTLHIAQVLATGPGGGEACGGATPTPPAGG</sequence>
<gene>
    <name evidence="2" type="ORF">ASZ90_000520</name>
</gene>
<comment type="caution">
    <text evidence="2">The sequence shown here is derived from an EMBL/GenBank/DDBJ whole genome shotgun (WGS) entry which is preliminary data.</text>
</comment>